<comment type="caution">
    <text evidence="2">The sequence shown here is derived from an EMBL/GenBank/DDBJ whole genome shotgun (WGS) entry which is preliminary data.</text>
</comment>
<feature type="signal peptide" evidence="1">
    <location>
        <begin position="1"/>
        <end position="27"/>
    </location>
</feature>
<evidence type="ECO:0000313" key="3">
    <source>
        <dbReference type="Proteomes" id="UP000298663"/>
    </source>
</evidence>
<reference evidence="2 3" key="2">
    <citation type="journal article" date="2019" name="G3 (Bethesda)">
        <title>Hybrid Assembly of the Genome of the Entomopathogenic Nematode Steinernema carpocapsae Identifies the X-Chromosome.</title>
        <authorList>
            <person name="Serra L."/>
            <person name="Macchietto M."/>
            <person name="Macias-Munoz A."/>
            <person name="McGill C.J."/>
            <person name="Rodriguez I.M."/>
            <person name="Rodriguez B."/>
            <person name="Murad R."/>
            <person name="Mortazavi A."/>
        </authorList>
    </citation>
    <scope>NUCLEOTIDE SEQUENCE [LARGE SCALE GENOMIC DNA]</scope>
    <source>
        <strain evidence="2 3">ALL</strain>
    </source>
</reference>
<feature type="chain" id="PRO_5020819667" evidence="1">
    <location>
        <begin position="28"/>
        <end position="106"/>
    </location>
</feature>
<dbReference type="EMBL" id="CM016762">
    <property type="protein sequence ID" value="TMS32865.1"/>
    <property type="molecule type" value="Genomic_DNA"/>
</dbReference>
<evidence type="ECO:0000256" key="1">
    <source>
        <dbReference type="SAM" id="SignalP"/>
    </source>
</evidence>
<gene>
    <name evidence="2" type="ORF">L596_000660</name>
</gene>
<evidence type="ECO:0000313" key="2">
    <source>
        <dbReference type="EMBL" id="TMS32865.1"/>
    </source>
</evidence>
<reference evidence="2 3" key="1">
    <citation type="journal article" date="2015" name="Genome Biol.">
        <title>Comparative genomics of Steinernema reveals deeply conserved gene regulatory networks.</title>
        <authorList>
            <person name="Dillman A.R."/>
            <person name="Macchietto M."/>
            <person name="Porter C.F."/>
            <person name="Rogers A."/>
            <person name="Williams B."/>
            <person name="Antoshechkin I."/>
            <person name="Lee M.M."/>
            <person name="Goodwin Z."/>
            <person name="Lu X."/>
            <person name="Lewis E.E."/>
            <person name="Goodrich-Blair H."/>
            <person name="Stock S.P."/>
            <person name="Adams B.J."/>
            <person name="Sternberg P.W."/>
            <person name="Mortazavi A."/>
        </authorList>
    </citation>
    <scope>NUCLEOTIDE SEQUENCE [LARGE SCALE GENOMIC DNA]</scope>
    <source>
        <strain evidence="2 3">ALL</strain>
    </source>
</reference>
<accession>A0A4U8UL54</accession>
<name>A0A4U8UL54_STECR</name>
<keyword evidence="3" id="KW-1185">Reference proteome</keyword>
<dbReference type="Proteomes" id="UP000298663">
    <property type="component" value="Chromosome X"/>
</dbReference>
<protein>
    <submittedName>
        <fullName evidence="2">Uncharacterized protein</fullName>
    </submittedName>
</protein>
<keyword evidence="1" id="KW-0732">Signal</keyword>
<sequence length="106" mass="12214">MPDRKHQYALRILTLMTLISKLQLSSSTERQSGKFRLLLHTLFDSAYHPSKYSNKRCSCKVHSNGSCFFNIFCLLNASSSSYRANSAQKFSKLNRPHKIFEAFADF</sequence>
<proteinExistence type="predicted"/>
<organism evidence="2 3">
    <name type="scientific">Steinernema carpocapsae</name>
    <name type="common">Entomopathogenic nematode</name>
    <dbReference type="NCBI Taxonomy" id="34508"/>
    <lineage>
        <taxon>Eukaryota</taxon>
        <taxon>Metazoa</taxon>
        <taxon>Ecdysozoa</taxon>
        <taxon>Nematoda</taxon>
        <taxon>Chromadorea</taxon>
        <taxon>Rhabditida</taxon>
        <taxon>Tylenchina</taxon>
        <taxon>Panagrolaimomorpha</taxon>
        <taxon>Strongyloidoidea</taxon>
        <taxon>Steinernematidae</taxon>
        <taxon>Steinernema</taxon>
    </lineage>
</organism>
<dbReference type="AlphaFoldDB" id="A0A4U8UL54"/>
<dbReference type="EMBL" id="AZBU02000001">
    <property type="protein sequence ID" value="TMS32865.1"/>
    <property type="molecule type" value="Genomic_DNA"/>
</dbReference>